<organism evidence="15 16">
    <name type="scientific">Geotrypetes seraphini</name>
    <name type="common">Gaboon caecilian</name>
    <name type="synonym">Caecilia seraphini</name>
    <dbReference type="NCBI Taxonomy" id="260995"/>
    <lineage>
        <taxon>Eukaryota</taxon>
        <taxon>Metazoa</taxon>
        <taxon>Chordata</taxon>
        <taxon>Craniata</taxon>
        <taxon>Vertebrata</taxon>
        <taxon>Euteleostomi</taxon>
        <taxon>Amphibia</taxon>
        <taxon>Gymnophiona</taxon>
        <taxon>Geotrypetes</taxon>
    </lineage>
</organism>
<evidence type="ECO:0000256" key="2">
    <source>
        <dbReference type="ARBA" id="ARBA00010310"/>
    </source>
</evidence>
<protein>
    <recommendedName>
        <fullName evidence="11">Acyl-CoA-binding domain-containing protein 5</fullName>
    </recommendedName>
</protein>
<evidence type="ECO:0000256" key="13">
    <source>
        <dbReference type="SAM" id="MobiDB-lite"/>
    </source>
</evidence>
<comment type="similarity">
    <text evidence="2">Belongs to the ATG37 family.</text>
</comment>
<evidence type="ECO:0000256" key="11">
    <source>
        <dbReference type="PIRNR" id="PIRNR002412"/>
    </source>
</evidence>
<dbReference type="PROSITE" id="PS00880">
    <property type="entry name" value="ACB_1"/>
    <property type="match status" value="1"/>
</dbReference>
<evidence type="ECO:0000256" key="8">
    <source>
        <dbReference type="ARBA" id="ARBA00023121"/>
    </source>
</evidence>
<evidence type="ECO:0000256" key="6">
    <source>
        <dbReference type="ARBA" id="ARBA00023006"/>
    </source>
</evidence>
<dbReference type="RefSeq" id="XP_033787299.1">
    <property type="nucleotide sequence ID" value="XM_033931408.1"/>
</dbReference>
<dbReference type="InParanoid" id="A0A6P8PTV7"/>
<dbReference type="GeneID" id="117354250"/>
<dbReference type="OrthoDB" id="71307at2759"/>
<comment type="subcellular location">
    <subcellularLocation>
        <location evidence="1">Membrane</location>
        <topology evidence="1">Single-pass membrane protein</topology>
    </subcellularLocation>
</comment>
<evidence type="ECO:0000256" key="10">
    <source>
        <dbReference type="ARBA" id="ARBA00025481"/>
    </source>
</evidence>
<evidence type="ECO:0000259" key="14">
    <source>
        <dbReference type="PROSITE" id="PS51228"/>
    </source>
</evidence>
<comment type="function">
    <text evidence="10">Acyl-CoA binding protein which acts as the peroxisome receptor for pexophagy but is dispensable for aggrephagy and nonselective autophagy. Binds medium- and long-chain acyl-CoA esters.</text>
</comment>
<dbReference type="SUPFAM" id="SSF47027">
    <property type="entry name" value="Acyl-CoA binding protein"/>
    <property type="match status" value="1"/>
</dbReference>
<dbReference type="InterPro" id="IPR014352">
    <property type="entry name" value="FERM/acyl-CoA-bd_prot_sf"/>
</dbReference>
<evidence type="ECO:0000256" key="9">
    <source>
        <dbReference type="ARBA" id="ARBA00023136"/>
    </source>
</evidence>
<gene>
    <name evidence="16" type="primary">ACBD5</name>
</gene>
<dbReference type="KEGG" id="gsh:117354250"/>
<proteinExistence type="inferred from homology"/>
<keyword evidence="5" id="KW-1133">Transmembrane helix</keyword>
<evidence type="ECO:0000256" key="4">
    <source>
        <dbReference type="ARBA" id="ARBA00022692"/>
    </source>
</evidence>
<dbReference type="PROSITE" id="PS51228">
    <property type="entry name" value="ACB_2"/>
    <property type="match status" value="1"/>
</dbReference>
<feature type="compositionally biased region" description="Gly residues" evidence="13">
    <location>
        <begin position="389"/>
        <end position="399"/>
    </location>
</feature>
<reference evidence="16" key="1">
    <citation type="submission" date="2025-08" db="UniProtKB">
        <authorList>
            <consortium name="RefSeq"/>
        </authorList>
    </citation>
    <scope>IDENTIFICATION</scope>
</reference>
<dbReference type="FunFam" id="1.20.80.10:FF:000010">
    <property type="entry name" value="Acyl-CoA-binding domain-containing protein 5"/>
    <property type="match status" value="1"/>
</dbReference>
<dbReference type="PIRSF" id="PIRSF002412">
    <property type="entry name" value="MA_DBI"/>
    <property type="match status" value="1"/>
</dbReference>
<dbReference type="FunCoup" id="A0A6P8PTV7">
    <property type="interactions" value="2238"/>
</dbReference>
<evidence type="ECO:0000256" key="12">
    <source>
        <dbReference type="PIRSR" id="PIRSR002412-1"/>
    </source>
</evidence>
<feature type="binding site" evidence="12">
    <location>
        <position position="69"/>
    </location>
    <ligand>
        <name>an acyl-CoA</name>
        <dbReference type="ChEBI" id="CHEBI:58342"/>
    </ligand>
</feature>
<dbReference type="InterPro" id="IPR035984">
    <property type="entry name" value="Acyl-CoA-binding_sf"/>
</dbReference>
<feature type="compositionally biased region" description="Basic and acidic residues" evidence="13">
    <location>
        <begin position="349"/>
        <end position="371"/>
    </location>
</feature>
<dbReference type="GO" id="GO:0005777">
    <property type="term" value="C:peroxisome"/>
    <property type="evidence" value="ECO:0007669"/>
    <property type="project" value="TreeGrafter"/>
</dbReference>
<feature type="region of interest" description="Disordered" evidence="13">
    <location>
        <begin position="153"/>
        <end position="186"/>
    </location>
</feature>
<evidence type="ECO:0000256" key="1">
    <source>
        <dbReference type="ARBA" id="ARBA00004167"/>
    </source>
</evidence>
<keyword evidence="7" id="KW-0175">Coiled coil</keyword>
<keyword evidence="3 11" id="KW-0813">Transport</keyword>
<dbReference type="CTD" id="91452"/>
<dbReference type="GO" id="GO:0000062">
    <property type="term" value="F:fatty-acyl-CoA binding"/>
    <property type="evidence" value="ECO:0007669"/>
    <property type="project" value="InterPro"/>
</dbReference>
<dbReference type="InterPro" id="IPR022408">
    <property type="entry name" value="Acyl-CoA-binding_prot_CS"/>
</dbReference>
<feature type="region of interest" description="Disordered" evidence="13">
    <location>
        <begin position="348"/>
        <end position="413"/>
    </location>
</feature>
<feature type="compositionally biased region" description="Acidic residues" evidence="13">
    <location>
        <begin position="169"/>
        <end position="186"/>
    </location>
</feature>
<dbReference type="Gene3D" id="1.20.80.10">
    <property type="match status" value="1"/>
</dbReference>
<feature type="binding site" evidence="12">
    <location>
        <begin position="23"/>
        <end position="32"/>
    </location>
    <ligand>
        <name>an acyl-CoA</name>
        <dbReference type="ChEBI" id="CHEBI:58342"/>
    </ligand>
</feature>
<name>A0A6P8PTV7_GEOSA</name>
<evidence type="ECO:0000256" key="3">
    <source>
        <dbReference type="ARBA" id="ARBA00022448"/>
    </source>
</evidence>
<dbReference type="InterPro" id="IPR016347">
    <property type="entry name" value="ACBD5"/>
</dbReference>
<keyword evidence="9" id="KW-0472">Membrane</keyword>
<evidence type="ECO:0000256" key="5">
    <source>
        <dbReference type="ARBA" id="ARBA00022989"/>
    </source>
</evidence>
<keyword evidence="15" id="KW-1185">Reference proteome</keyword>
<evidence type="ECO:0000313" key="15">
    <source>
        <dbReference type="Proteomes" id="UP000515159"/>
    </source>
</evidence>
<keyword evidence="8 11" id="KW-0446">Lipid-binding</keyword>
<dbReference type="GO" id="GO:0006631">
    <property type="term" value="P:fatty acid metabolic process"/>
    <property type="evidence" value="ECO:0007669"/>
    <property type="project" value="TreeGrafter"/>
</dbReference>
<evidence type="ECO:0000256" key="7">
    <source>
        <dbReference type="ARBA" id="ARBA00023054"/>
    </source>
</evidence>
<dbReference type="Proteomes" id="UP000515159">
    <property type="component" value="Chromosome 2"/>
</dbReference>
<dbReference type="AlphaFoldDB" id="A0A6P8PTV7"/>
<dbReference type="PANTHER" id="PTHR23310">
    <property type="entry name" value="ACYL-COA-BINDING PROTEIN, ACBP"/>
    <property type="match status" value="1"/>
</dbReference>
<dbReference type="PANTHER" id="PTHR23310:SF6">
    <property type="entry name" value="ACYL-COA-BINDING DOMAIN-CONTAINING PROTEIN 5"/>
    <property type="match status" value="1"/>
</dbReference>
<feature type="binding site" evidence="12">
    <location>
        <begin position="43"/>
        <end position="47"/>
    </location>
    <ligand>
        <name>an acyl-CoA</name>
        <dbReference type="ChEBI" id="CHEBI:58342"/>
    </ligand>
</feature>
<dbReference type="InterPro" id="IPR000582">
    <property type="entry name" value="Acyl-CoA-binding_protein"/>
</dbReference>
<keyword evidence="4" id="KW-0812">Transmembrane</keyword>
<dbReference type="CDD" id="cd00435">
    <property type="entry name" value="ACBP"/>
    <property type="match status" value="1"/>
</dbReference>
<dbReference type="GO" id="GO:0000425">
    <property type="term" value="P:pexophagy"/>
    <property type="evidence" value="ECO:0007669"/>
    <property type="project" value="InterPro"/>
</dbReference>
<feature type="compositionally biased region" description="Basic and acidic residues" evidence="13">
    <location>
        <begin position="400"/>
        <end position="413"/>
    </location>
</feature>
<sequence length="514" mass="56546">MSADMADTGALHQTRFEAAVKVIQSLPKNGSFQPSNEMMLKFYSFYKQATQGPCNVPRPGFWDPIGRYKWDAWNALGDMAREEAMIAYVEEMKKILESMPMTEKVEELLQVIGPFYEVVEDSKFGKGSDVTSVRLEKITKSLEDLGSILTSTPNCKSLNGKAESSDSGAESEDGEEEADQEDDVELSEQEAKIMKQEPAAERVSEDSCIASGFENNEDVLIPDIQTKSSLNGTAIGRDLAEDEQNMELSRVNANGTNQDKLTDAEENHLEEHSGMQHLTSDSDSEVYCDSMEQFGQEESSEILISSQKSVQHSSHFISEDHSGLLDVFFTENTGDMINIVEGKGAIKVGGEDGKASGRGPQKEKMSGERMEFSGPRRGRVSRTQPAGMGARGGELGSGGDGERGGSERGPKDSLNEQIAIVLMRLQEDMQSVLQRLHTLEALAASQARSIMLQSTYPPASSASRVHYHFHQSINSTAVSMLMRISSNFLEFVQNEMWKSYVPVVEVHVSSSKQS</sequence>
<dbReference type="GO" id="GO:0016020">
    <property type="term" value="C:membrane"/>
    <property type="evidence" value="ECO:0007669"/>
    <property type="project" value="UniProtKB-SubCell"/>
</dbReference>
<evidence type="ECO:0000313" key="16">
    <source>
        <dbReference type="RefSeq" id="XP_033787299.1"/>
    </source>
</evidence>
<dbReference type="Pfam" id="PF00887">
    <property type="entry name" value="ACBP"/>
    <property type="match status" value="1"/>
</dbReference>
<feature type="binding site" evidence="12">
    <location>
        <position position="88"/>
    </location>
    <ligand>
        <name>an acyl-CoA</name>
        <dbReference type="ChEBI" id="CHEBI:58342"/>
    </ligand>
</feature>
<dbReference type="PRINTS" id="PR00689">
    <property type="entry name" value="ACOABINDINGP"/>
</dbReference>
<keyword evidence="6" id="KW-0072">Autophagy</keyword>
<feature type="domain" description="ACB" evidence="14">
    <location>
        <begin position="12"/>
        <end position="101"/>
    </location>
</feature>
<accession>A0A6P8PTV7</accession>